<protein>
    <submittedName>
        <fullName evidence="2">Uncharacterized protein</fullName>
    </submittedName>
</protein>
<evidence type="ECO:0000313" key="3">
    <source>
        <dbReference type="Proteomes" id="UP000299102"/>
    </source>
</evidence>
<dbReference type="AlphaFoldDB" id="A0A4C1TI53"/>
<reference evidence="2 3" key="1">
    <citation type="journal article" date="2019" name="Commun. Biol.">
        <title>The bagworm genome reveals a unique fibroin gene that provides high tensile strength.</title>
        <authorList>
            <person name="Kono N."/>
            <person name="Nakamura H."/>
            <person name="Ohtoshi R."/>
            <person name="Tomita M."/>
            <person name="Numata K."/>
            <person name="Arakawa K."/>
        </authorList>
    </citation>
    <scope>NUCLEOTIDE SEQUENCE [LARGE SCALE GENOMIC DNA]</scope>
</reference>
<gene>
    <name evidence="2" type="ORF">EVAR_79317_1</name>
</gene>
<sequence>MSEIQNLMMEPEGSDDGARRLEPELTYHNGYILTVFGLTLKITHGERASQDDSNKLKNNWDMLFRYGVPVPTFWLHHQIRPITPYYCNVIGPR</sequence>
<dbReference type="EMBL" id="BGZK01000054">
    <property type="protein sequence ID" value="GBP12981.1"/>
    <property type="molecule type" value="Genomic_DNA"/>
</dbReference>
<evidence type="ECO:0000256" key="1">
    <source>
        <dbReference type="SAM" id="MobiDB-lite"/>
    </source>
</evidence>
<comment type="caution">
    <text evidence="2">The sequence shown here is derived from an EMBL/GenBank/DDBJ whole genome shotgun (WGS) entry which is preliminary data.</text>
</comment>
<evidence type="ECO:0000313" key="2">
    <source>
        <dbReference type="EMBL" id="GBP12981.1"/>
    </source>
</evidence>
<proteinExistence type="predicted"/>
<name>A0A4C1TI53_EUMVA</name>
<dbReference type="Proteomes" id="UP000299102">
    <property type="component" value="Unassembled WGS sequence"/>
</dbReference>
<feature type="region of interest" description="Disordered" evidence="1">
    <location>
        <begin position="1"/>
        <end position="20"/>
    </location>
</feature>
<keyword evidence="3" id="KW-1185">Reference proteome</keyword>
<organism evidence="2 3">
    <name type="scientific">Eumeta variegata</name>
    <name type="common">Bagworm moth</name>
    <name type="synonym">Eumeta japonica</name>
    <dbReference type="NCBI Taxonomy" id="151549"/>
    <lineage>
        <taxon>Eukaryota</taxon>
        <taxon>Metazoa</taxon>
        <taxon>Ecdysozoa</taxon>
        <taxon>Arthropoda</taxon>
        <taxon>Hexapoda</taxon>
        <taxon>Insecta</taxon>
        <taxon>Pterygota</taxon>
        <taxon>Neoptera</taxon>
        <taxon>Endopterygota</taxon>
        <taxon>Lepidoptera</taxon>
        <taxon>Glossata</taxon>
        <taxon>Ditrysia</taxon>
        <taxon>Tineoidea</taxon>
        <taxon>Psychidae</taxon>
        <taxon>Oiketicinae</taxon>
        <taxon>Eumeta</taxon>
    </lineage>
</organism>
<accession>A0A4C1TI53</accession>